<dbReference type="PANTHER" id="PTHR43804:SF9">
    <property type="entry name" value="PEPTIDE CHAIN RELEASE FACTOR HOMOLOG-RELATED"/>
    <property type="match status" value="1"/>
</dbReference>
<name>A0A2A4G542_9FLAO</name>
<dbReference type="PANTHER" id="PTHR43804">
    <property type="entry name" value="LD18447P"/>
    <property type="match status" value="1"/>
</dbReference>
<dbReference type="Pfam" id="PF00472">
    <property type="entry name" value="RF-1"/>
    <property type="match status" value="1"/>
</dbReference>
<dbReference type="InterPro" id="IPR045853">
    <property type="entry name" value="Pep_chain_release_fac_I_sf"/>
</dbReference>
<dbReference type="InterPro" id="IPR050057">
    <property type="entry name" value="Prokaryotic/Mito_RF"/>
</dbReference>
<dbReference type="SUPFAM" id="SSF75620">
    <property type="entry name" value="Release factor"/>
    <property type="match status" value="1"/>
</dbReference>
<feature type="compositionally biased region" description="Basic and acidic residues" evidence="3">
    <location>
        <begin position="222"/>
        <end position="234"/>
    </location>
</feature>
<feature type="compositionally biased region" description="Basic residues" evidence="3">
    <location>
        <begin position="211"/>
        <end position="221"/>
    </location>
</feature>
<evidence type="ECO:0000256" key="1">
    <source>
        <dbReference type="ARBA" id="ARBA00010835"/>
    </source>
</evidence>
<protein>
    <submittedName>
        <fullName evidence="5">Peptide chain release factor H</fullName>
    </submittedName>
</protein>
<evidence type="ECO:0000313" key="6">
    <source>
        <dbReference type="Proteomes" id="UP000219559"/>
    </source>
</evidence>
<proteinExistence type="inferred from homology"/>
<dbReference type="GO" id="GO:0003747">
    <property type="term" value="F:translation release factor activity"/>
    <property type="evidence" value="ECO:0007669"/>
    <property type="project" value="InterPro"/>
</dbReference>
<sequence>MKTKIIQITAGRGPEECCWVVAQVVKHFNQNLKDAGITAHLLHRVSGNENGALRSVTLQLQGNELDTFLSTWLGTIQWIGKSNYRKFHKRKNWFIGIFEIESNPPIRLTLDQIRYQAIRSSGPGGQHANKVSSAVRATHLKTGQSVLVSDTRSQHQNKKIALERLQNKLNLYQNEMLKSQAQNQWENHLDLARGNPIRVFTGTDFKAIKKKKSYKAKRRQLKHELRRSNDRYSE</sequence>
<accession>A0A2A4G542</accession>
<evidence type="ECO:0000256" key="2">
    <source>
        <dbReference type="SAM" id="Coils"/>
    </source>
</evidence>
<comment type="similarity">
    <text evidence="1">Belongs to the prokaryotic/mitochondrial release factor family.</text>
</comment>
<evidence type="ECO:0000259" key="4">
    <source>
        <dbReference type="Pfam" id="PF00472"/>
    </source>
</evidence>
<dbReference type="RefSeq" id="WP_097441214.1">
    <property type="nucleotide sequence ID" value="NZ_KZ300477.1"/>
</dbReference>
<dbReference type="NCBIfam" id="TIGR03072">
    <property type="entry name" value="release_prfH"/>
    <property type="match status" value="1"/>
</dbReference>
<dbReference type="InterPro" id="IPR017509">
    <property type="entry name" value="PrfH"/>
</dbReference>
<dbReference type="InterPro" id="IPR000352">
    <property type="entry name" value="Pep_chain_release_fac_I"/>
</dbReference>
<evidence type="ECO:0000313" key="5">
    <source>
        <dbReference type="EMBL" id="PCE63106.1"/>
    </source>
</evidence>
<organism evidence="5 6">
    <name type="scientific">Sediminicola luteus</name>
    <dbReference type="NCBI Taxonomy" id="319238"/>
    <lineage>
        <taxon>Bacteria</taxon>
        <taxon>Pseudomonadati</taxon>
        <taxon>Bacteroidota</taxon>
        <taxon>Flavobacteriia</taxon>
        <taxon>Flavobacteriales</taxon>
        <taxon>Flavobacteriaceae</taxon>
        <taxon>Sediminicola</taxon>
    </lineage>
</organism>
<gene>
    <name evidence="5" type="ORF">B7P33_17700</name>
</gene>
<evidence type="ECO:0000256" key="3">
    <source>
        <dbReference type="SAM" id="MobiDB-lite"/>
    </source>
</evidence>
<dbReference type="Proteomes" id="UP000219559">
    <property type="component" value="Unassembled WGS sequence"/>
</dbReference>
<feature type="region of interest" description="Disordered" evidence="3">
    <location>
        <begin position="211"/>
        <end position="234"/>
    </location>
</feature>
<dbReference type="AlphaFoldDB" id="A0A2A4G542"/>
<dbReference type="Gene3D" id="3.30.160.20">
    <property type="match status" value="1"/>
</dbReference>
<dbReference type="OrthoDB" id="9815709at2"/>
<keyword evidence="2" id="KW-0175">Coiled coil</keyword>
<feature type="coiled-coil region" evidence="2">
    <location>
        <begin position="148"/>
        <end position="182"/>
    </location>
</feature>
<feature type="domain" description="Prokaryotic-type class I peptide chain release factors" evidence="4">
    <location>
        <begin position="106"/>
        <end position="187"/>
    </location>
</feature>
<keyword evidence="6" id="KW-1185">Reference proteome</keyword>
<dbReference type="EMBL" id="NBWU01000007">
    <property type="protein sequence ID" value="PCE63106.1"/>
    <property type="molecule type" value="Genomic_DNA"/>
</dbReference>
<reference evidence="5 6" key="1">
    <citation type="submission" date="2017-04" db="EMBL/GenBank/DDBJ databases">
        <title>A new member of the family Flavobacteriaceae isolated from ascidians.</title>
        <authorList>
            <person name="Chen L."/>
        </authorList>
    </citation>
    <scope>NUCLEOTIDE SEQUENCE [LARGE SCALE GENOMIC DNA]</scope>
    <source>
        <strain evidence="5 6">HQA918</strain>
    </source>
</reference>
<comment type="caution">
    <text evidence="5">The sequence shown here is derived from an EMBL/GenBank/DDBJ whole genome shotgun (WGS) entry which is preliminary data.</text>
</comment>
<dbReference type="Gene3D" id="3.30.70.1660">
    <property type="match status" value="1"/>
</dbReference>